<reference evidence="1" key="2">
    <citation type="journal article" date="2023" name="Science">
        <title>Genomic signatures of disease resistance in endangered staghorn corals.</title>
        <authorList>
            <person name="Vollmer S.V."/>
            <person name="Selwyn J.D."/>
            <person name="Despard B.A."/>
            <person name="Roesel C.L."/>
        </authorList>
    </citation>
    <scope>NUCLEOTIDE SEQUENCE</scope>
    <source>
        <strain evidence="1">K2</strain>
    </source>
</reference>
<keyword evidence="2" id="KW-1185">Reference proteome</keyword>
<sequence>MPILKRYLPVEHFYHHSLLVSAIRMLCGDKITDHDTDIADAMLVTYTRLLPSLFNETECTYTTHALTHLPQQVRGRGPLVLHSTFVFEAMLAHLKRMFHCSRGIPDQICRRVGAVQHANQWIWRDVLGNKTATEFTTRLMVASKSSQYLSLDDGVCFLPPFKQEIPHIGVPIEGFFPDTGELTTC</sequence>
<protein>
    <submittedName>
        <fullName evidence="1">Uncharacterized protein</fullName>
    </submittedName>
</protein>
<dbReference type="AlphaFoldDB" id="A0AAD9UZ13"/>
<dbReference type="EMBL" id="JARQWQ010000064">
    <property type="protein sequence ID" value="KAK2555136.1"/>
    <property type="molecule type" value="Genomic_DNA"/>
</dbReference>
<evidence type="ECO:0000313" key="1">
    <source>
        <dbReference type="EMBL" id="KAK2555136.1"/>
    </source>
</evidence>
<reference evidence="1" key="1">
    <citation type="journal article" date="2023" name="G3 (Bethesda)">
        <title>Whole genome assembly and annotation of the endangered Caribbean coral Acropora cervicornis.</title>
        <authorList>
            <person name="Selwyn J.D."/>
            <person name="Vollmer S.V."/>
        </authorList>
    </citation>
    <scope>NUCLEOTIDE SEQUENCE</scope>
    <source>
        <strain evidence="1">K2</strain>
    </source>
</reference>
<dbReference type="PANTHER" id="PTHR46579">
    <property type="entry name" value="F5/8 TYPE C DOMAIN-CONTAINING PROTEIN-RELATED"/>
    <property type="match status" value="1"/>
</dbReference>
<dbReference type="Proteomes" id="UP001249851">
    <property type="component" value="Unassembled WGS sequence"/>
</dbReference>
<gene>
    <name evidence="1" type="ORF">P5673_023106</name>
</gene>
<dbReference type="PANTHER" id="PTHR46579:SF1">
    <property type="entry name" value="F5_8 TYPE C DOMAIN-CONTAINING PROTEIN"/>
    <property type="match status" value="1"/>
</dbReference>
<accession>A0AAD9UZ13</accession>
<evidence type="ECO:0000313" key="2">
    <source>
        <dbReference type="Proteomes" id="UP001249851"/>
    </source>
</evidence>
<organism evidence="1 2">
    <name type="scientific">Acropora cervicornis</name>
    <name type="common">Staghorn coral</name>
    <dbReference type="NCBI Taxonomy" id="6130"/>
    <lineage>
        <taxon>Eukaryota</taxon>
        <taxon>Metazoa</taxon>
        <taxon>Cnidaria</taxon>
        <taxon>Anthozoa</taxon>
        <taxon>Hexacorallia</taxon>
        <taxon>Scleractinia</taxon>
        <taxon>Astrocoeniina</taxon>
        <taxon>Acroporidae</taxon>
        <taxon>Acropora</taxon>
    </lineage>
</organism>
<comment type="caution">
    <text evidence="1">The sequence shown here is derived from an EMBL/GenBank/DDBJ whole genome shotgun (WGS) entry which is preliminary data.</text>
</comment>
<name>A0AAD9UZ13_ACRCE</name>
<proteinExistence type="predicted"/>